<feature type="compositionally biased region" description="Low complexity" evidence="4">
    <location>
        <begin position="141"/>
        <end position="159"/>
    </location>
</feature>
<dbReference type="Pfam" id="PF00436">
    <property type="entry name" value="SSB"/>
    <property type="match status" value="1"/>
</dbReference>
<dbReference type="PATRIC" id="fig|518634.20.peg.1365"/>
<dbReference type="STRING" id="1685.RY69_906"/>
<dbReference type="HAMAP" id="MF_00984">
    <property type="entry name" value="SSB"/>
    <property type="match status" value="1"/>
</dbReference>
<organism evidence="5 6">
    <name type="scientific">Bifidobacterium breve DSM 20213 = JCM 1192</name>
    <dbReference type="NCBI Taxonomy" id="518634"/>
    <lineage>
        <taxon>Bacteria</taxon>
        <taxon>Bacillati</taxon>
        <taxon>Actinomycetota</taxon>
        <taxon>Actinomycetes</taxon>
        <taxon>Bifidobacteriales</taxon>
        <taxon>Bifidobacteriaceae</taxon>
        <taxon>Bifidobacterium</taxon>
    </lineage>
</organism>
<evidence type="ECO:0000313" key="6">
    <source>
        <dbReference type="Proteomes" id="UP000003191"/>
    </source>
</evidence>
<dbReference type="NCBIfam" id="NF005851">
    <property type="entry name" value="PRK07772.1"/>
    <property type="match status" value="1"/>
</dbReference>
<dbReference type="KEGG" id="bbrd:BBBR_1299"/>
<dbReference type="AlphaFoldDB" id="D4BRU5"/>
<protein>
    <recommendedName>
        <fullName evidence="2 3">Single-stranded DNA-binding protein</fullName>
        <shortName evidence="2">SSB</shortName>
    </recommendedName>
</protein>
<dbReference type="GO" id="GO:0009295">
    <property type="term" value="C:nucleoid"/>
    <property type="evidence" value="ECO:0007669"/>
    <property type="project" value="TreeGrafter"/>
</dbReference>
<feature type="compositionally biased region" description="Polar residues" evidence="4">
    <location>
        <begin position="117"/>
        <end position="134"/>
    </location>
</feature>
<dbReference type="InterPro" id="IPR012340">
    <property type="entry name" value="NA-bd_OB-fold"/>
</dbReference>
<proteinExistence type="inferred from homology"/>
<dbReference type="GO" id="GO:0003697">
    <property type="term" value="F:single-stranded DNA binding"/>
    <property type="evidence" value="ECO:0007669"/>
    <property type="project" value="UniProtKB-UniRule"/>
</dbReference>
<evidence type="ECO:0000256" key="2">
    <source>
        <dbReference type="HAMAP-Rule" id="MF_00984"/>
    </source>
</evidence>
<feature type="region of interest" description="Disordered" evidence="4">
    <location>
        <begin position="117"/>
        <end position="166"/>
    </location>
</feature>
<name>D4BRU5_BIFBR</name>
<gene>
    <name evidence="5" type="ORF">BIFBRE_04836</name>
</gene>
<dbReference type="PROSITE" id="PS50935">
    <property type="entry name" value="SSB"/>
    <property type="match status" value="1"/>
</dbReference>
<dbReference type="Gene3D" id="2.40.50.140">
    <property type="entry name" value="Nucleic acid-binding proteins"/>
    <property type="match status" value="1"/>
</dbReference>
<dbReference type="Proteomes" id="UP000003191">
    <property type="component" value="Unassembled WGS sequence"/>
</dbReference>
<dbReference type="SUPFAM" id="SSF50249">
    <property type="entry name" value="Nucleic acid-binding proteins"/>
    <property type="match status" value="1"/>
</dbReference>
<keyword evidence="1 2" id="KW-0238">DNA-binding</keyword>
<dbReference type="EMBL" id="ACCG02000016">
    <property type="protein sequence ID" value="EFE88158.1"/>
    <property type="molecule type" value="Genomic_DNA"/>
</dbReference>
<dbReference type="HOGENOM" id="CLU_078758_1_0_11"/>
<comment type="caution">
    <text evidence="5">The sequence shown here is derived from an EMBL/GenBank/DDBJ whole genome shotgun (WGS) entry which is preliminary data.</text>
</comment>
<evidence type="ECO:0000256" key="3">
    <source>
        <dbReference type="RuleBase" id="RU000524"/>
    </source>
</evidence>
<evidence type="ECO:0000256" key="1">
    <source>
        <dbReference type="ARBA" id="ARBA00023125"/>
    </source>
</evidence>
<evidence type="ECO:0000256" key="4">
    <source>
        <dbReference type="SAM" id="MobiDB-lite"/>
    </source>
</evidence>
<dbReference type="CDD" id="cd04496">
    <property type="entry name" value="SSB_OBF"/>
    <property type="match status" value="1"/>
</dbReference>
<dbReference type="GeneID" id="29241908"/>
<dbReference type="RefSeq" id="WP_003830498.1">
    <property type="nucleotide sequence ID" value="NZ_AP012324.1"/>
</dbReference>
<comment type="subunit">
    <text evidence="2">Homotetramer.</text>
</comment>
<evidence type="ECO:0000313" key="5">
    <source>
        <dbReference type="EMBL" id="EFE88158.1"/>
    </source>
</evidence>
<keyword evidence="6" id="KW-1185">Reference proteome</keyword>
<reference evidence="5 6" key="1">
    <citation type="submission" date="2010-02" db="EMBL/GenBank/DDBJ databases">
        <authorList>
            <person name="Weinstock G."/>
            <person name="Sodergren E."/>
            <person name="Clifton S."/>
            <person name="Fulton L."/>
            <person name="Fulton B."/>
            <person name="Courtney L."/>
            <person name="Fronick C."/>
            <person name="Harrison M."/>
            <person name="Strong C."/>
            <person name="Farmer C."/>
            <person name="Delahaunty K."/>
            <person name="Markovic C."/>
            <person name="Hall O."/>
            <person name="Minx P."/>
            <person name="Tomlinson C."/>
            <person name="Mitreva M."/>
            <person name="Nelson J."/>
            <person name="Hou S."/>
            <person name="Wollam A."/>
            <person name="Pepin K.H."/>
            <person name="Johnson M."/>
            <person name="Bhonagiri V."/>
            <person name="Zhang X."/>
            <person name="Suruliraj S."/>
            <person name="Warren W."/>
            <person name="Chinwalla A."/>
            <person name="Mardis E.R."/>
            <person name="Wilson R.K."/>
        </authorList>
    </citation>
    <scope>NUCLEOTIDE SEQUENCE [LARGE SCALE GENOMIC DNA]</scope>
    <source>
        <strain evidence="5 6">DSM 20213</strain>
    </source>
</reference>
<comment type="caution">
    <text evidence="2">Lacks conserved residue(s) required for the propagation of feature annotation.</text>
</comment>
<dbReference type="InterPro" id="IPR011344">
    <property type="entry name" value="ssDNA-bd"/>
</dbReference>
<dbReference type="InterPro" id="IPR000424">
    <property type="entry name" value="Primosome_PriB/ssb"/>
</dbReference>
<dbReference type="PANTHER" id="PTHR10302">
    <property type="entry name" value="SINGLE-STRANDED DNA-BINDING PROTEIN"/>
    <property type="match status" value="1"/>
</dbReference>
<dbReference type="NCBIfam" id="TIGR00621">
    <property type="entry name" value="ssb"/>
    <property type="match status" value="1"/>
</dbReference>
<dbReference type="GO" id="GO:0006260">
    <property type="term" value="P:DNA replication"/>
    <property type="evidence" value="ECO:0007669"/>
    <property type="project" value="InterPro"/>
</dbReference>
<sequence>MAGETVITIVGNLTADPETRTTQNGGTVCNFTIASTPRQYNSQSGQWEDGPALFLRCAAWRDLAAHCAQSLSKGMRVIAQGRLRQHSYQAQDGSNRIVIEMQVDEIGPSLRYATAQVTRADSQRATRPQPTGQRADSPATDPWAADRAAGGGATATDPWADADGEF</sequence>
<accession>D4BRU5</accession>
<dbReference type="PANTHER" id="PTHR10302:SF27">
    <property type="entry name" value="SINGLE-STRANDED DNA-BINDING PROTEIN"/>
    <property type="match status" value="1"/>
</dbReference>